<dbReference type="AlphaFoldDB" id="A0A4Y2IKD7"/>
<dbReference type="Proteomes" id="UP000499080">
    <property type="component" value="Unassembled WGS sequence"/>
</dbReference>
<reference evidence="1 2" key="1">
    <citation type="journal article" date="2019" name="Sci. Rep.">
        <title>Orb-weaving spider Araneus ventricosus genome elucidates the spidroin gene catalogue.</title>
        <authorList>
            <person name="Kono N."/>
            <person name="Nakamura H."/>
            <person name="Ohtoshi R."/>
            <person name="Moran D.A.P."/>
            <person name="Shinohara A."/>
            <person name="Yoshida Y."/>
            <person name="Fujiwara M."/>
            <person name="Mori M."/>
            <person name="Tomita M."/>
            <person name="Arakawa K."/>
        </authorList>
    </citation>
    <scope>NUCLEOTIDE SEQUENCE [LARGE SCALE GENOMIC DNA]</scope>
</reference>
<proteinExistence type="predicted"/>
<dbReference type="EMBL" id="BGPR01107030">
    <property type="protein sequence ID" value="GBM78197.1"/>
    <property type="molecule type" value="Genomic_DNA"/>
</dbReference>
<name>A0A4Y2IKD7_ARAVE</name>
<evidence type="ECO:0000313" key="1">
    <source>
        <dbReference type="EMBL" id="GBM78197.1"/>
    </source>
</evidence>
<keyword evidence="2" id="KW-1185">Reference proteome</keyword>
<comment type="caution">
    <text evidence="1">The sequence shown here is derived from an EMBL/GenBank/DDBJ whole genome shotgun (WGS) entry which is preliminary data.</text>
</comment>
<organism evidence="1 2">
    <name type="scientific">Araneus ventricosus</name>
    <name type="common">Orbweaver spider</name>
    <name type="synonym">Epeira ventricosa</name>
    <dbReference type="NCBI Taxonomy" id="182803"/>
    <lineage>
        <taxon>Eukaryota</taxon>
        <taxon>Metazoa</taxon>
        <taxon>Ecdysozoa</taxon>
        <taxon>Arthropoda</taxon>
        <taxon>Chelicerata</taxon>
        <taxon>Arachnida</taxon>
        <taxon>Araneae</taxon>
        <taxon>Araneomorphae</taxon>
        <taxon>Entelegynae</taxon>
        <taxon>Araneoidea</taxon>
        <taxon>Araneidae</taxon>
        <taxon>Araneus</taxon>
    </lineage>
</organism>
<protein>
    <submittedName>
        <fullName evidence="1">Uncharacterized protein</fullName>
    </submittedName>
</protein>
<gene>
    <name evidence="1" type="ORF">AVEN_230366_1</name>
</gene>
<evidence type="ECO:0000313" key="2">
    <source>
        <dbReference type="Proteomes" id="UP000499080"/>
    </source>
</evidence>
<accession>A0A4Y2IKD7</accession>
<sequence length="81" mass="9261">MEEQKTESNSVSNLMMCCIFCSKFGEIEAFLSQKKFKVEKSQSEHKSRDGLVVRSRLRIRKVLGSKPDSLKIRRVSGPVAR</sequence>